<proteinExistence type="predicted"/>
<accession>A0ABD6CBB8</accession>
<organism evidence="1 2">
    <name type="scientific">Halorientalis brevis</name>
    <dbReference type="NCBI Taxonomy" id="1126241"/>
    <lineage>
        <taxon>Archaea</taxon>
        <taxon>Methanobacteriati</taxon>
        <taxon>Methanobacteriota</taxon>
        <taxon>Stenosarchaea group</taxon>
        <taxon>Halobacteria</taxon>
        <taxon>Halobacteriales</taxon>
        <taxon>Haloarculaceae</taxon>
        <taxon>Halorientalis</taxon>
    </lineage>
</organism>
<reference evidence="1 2" key="1">
    <citation type="journal article" date="2019" name="Int. J. Syst. Evol. Microbiol.">
        <title>The Global Catalogue of Microorganisms (GCM) 10K type strain sequencing project: providing services to taxonomists for standard genome sequencing and annotation.</title>
        <authorList>
            <consortium name="The Broad Institute Genomics Platform"/>
            <consortium name="The Broad Institute Genome Sequencing Center for Infectious Disease"/>
            <person name="Wu L."/>
            <person name="Ma J."/>
        </authorList>
    </citation>
    <scope>NUCLEOTIDE SEQUENCE [LARGE SCALE GENOMIC DNA]</scope>
    <source>
        <strain evidence="1 2">CGMCC 1.12125</strain>
    </source>
</reference>
<dbReference type="Proteomes" id="UP001597119">
    <property type="component" value="Unassembled WGS sequence"/>
</dbReference>
<gene>
    <name evidence="1" type="ORF">ACFR9U_09855</name>
</gene>
<sequence>MSTADRPAGSAATASDVAAACRDADFVRLVAAADGDALAATGVLARALDATDRPFQASVVEPAADTARETEADVTITIGLAPAAGDCALPHGQQPVSELANAAASELAGNGDPVLALAGATTAPATPSGDLFEGAAAAGAARRPGVAVPTDDVADGLVHSTLVHAPFSGDADRAREMLSAVGASDATDDVDEETHRRIASLVAVHTVKPEAATARGAELVERALRPHAIDGPFATVEGYGDVLDAIAREQPGTGVALALGHDARESALAAWRTHGERAHRALRSATTHRYDGLFVARGDTDDLDVSDGSEVPVGTIARLLGDFRSPEPVALFVTDGCAAVTATDDRDVTATMEQAAATVDGHAAATSHGAQARFDADTAAFITAFREAL</sequence>
<keyword evidence="2" id="KW-1185">Reference proteome</keyword>
<dbReference type="EMBL" id="JBHUDJ010000003">
    <property type="protein sequence ID" value="MFD1587289.1"/>
    <property type="molecule type" value="Genomic_DNA"/>
</dbReference>
<dbReference type="AlphaFoldDB" id="A0ABD6CBB8"/>
<name>A0ABD6CBB8_9EURY</name>
<evidence type="ECO:0008006" key="3">
    <source>
        <dbReference type="Google" id="ProtNLM"/>
    </source>
</evidence>
<dbReference type="RefSeq" id="WP_379814230.1">
    <property type="nucleotide sequence ID" value="NZ_JBHUDJ010000003.1"/>
</dbReference>
<comment type="caution">
    <text evidence="1">The sequence shown here is derived from an EMBL/GenBank/DDBJ whole genome shotgun (WGS) entry which is preliminary data.</text>
</comment>
<evidence type="ECO:0000313" key="2">
    <source>
        <dbReference type="Proteomes" id="UP001597119"/>
    </source>
</evidence>
<evidence type="ECO:0000313" key="1">
    <source>
        <dbReference type="EMBL" id="MFD1587289.1"/>
    </source>
</evidence>
<protein>
    <recommendedName>
        <fullName evidence="3">Exonuclease RecJ</fullName>
    </recommendedName>
</protein>